<gene>
    <name evidence="2" type="ORF">KIH27_04710</name>
</gene>
<dbReference type="RefSeq" id="WP_214091768.1">
    <property type="nucleotide sequence ID" value="NZ_JAHCLR010000005.1"/>
</dbReference>
<dbReference type="Proteomes" id="UP001519535">
    <property type="component" value="Unassembled WGS sequence"/>
</dbReference>
<accession>A0ABS5RF34</accession>
<sequence length="130" mass="12478">MRHHRIAGAGLAVAAGLVGMTVGLAAPASADPGPGIGQNVCPLLANSGSGLVSAASTVSNAASGITGKSGPSPEMAQMFAQMALSSYCPTALSAFSNGRLPDVPGVFSDAPGSTGLFEGGLPSLTALPGQ</sequence>
<keyword evidence="1" id="KW-0732">Signal</keyword>
<proteinExistence type="predicted"/>
<keyword evidence="3" id="KW-1185">Reference proteome</keyword>
<name>A0ABS5RF34_9MYCO</name>
<evidence type="ECO:0000313" key="2">
    <source>
        <dbReference type="EMBL" id="MBS9532888.1"/>
    </source>
</evidence>
<evidence type="ECO:0000256" key="1">
    <source>
        <dbReference type="SAM" id="SignalP"/>
    </source>
</evidence>
<comment type="caution">
    <text evidence="2">The sequence shown here is derived from an EMBL/GenBank/DDBJ whole genome shotgun (WGS) entry which is preliminary data.</text>
</comment>
<protein>
    <submittedName>
        <fullName evidence="2">DUF732 domain-containing protein</fullName>
    </submittedName>
</protein>
<feature type="chain" id="PRO_5046427623" evidence="1">
    <location>
        <begin position="31"/>
        <end position="130"/>
    </location>
</feature>
<feature type="signal peptide" evidence="1">
    <location>
        <begin position="1"/>
        <end position="30"/>
    </location>
</feature>
<reference evidence="2 3" key="1">
    <citation type="submission" date="2021-05" db="EMBL/GenBank/DDBJ databases">
        <title>Mycobacterium acidophilum sp. nov., an extremely acid-tolerant member of the genus Mycobacterium.</title>
        <authorList>
            <person name="Xia J."/>
        </authorList>
    </citation>
    <scope>NUCLEOTIDE SEQUENCE [LARGE SCALE GENOMIC DNA]</scope>
    <source>
        <strain evidence="2 3">M1</strain>
    </source>
</reference>
<dbReference type="EMBL" id="JAHCLR010000005">
    <property type="protein sequence ID" value="MBS9532888.1"/>
    <property type="molecule type" value="Genomic_DNA"/>
</dbReference>
<evidence type="ECO:0000313" key="3">
    <source>
        <dbReference type="Proteomes" id="UP001519535"/>
    </source>
</evidence>
<organism evidence="2 3">
    <name type="scientific">Mycolicibacter acidiphilus</name>
    <dbReference type="NCBI Taxonomy" id="2835306"/>
    <lineage>
        <taxon>Bacteria</taxon>
        <taxon>Bacillati</taxon>
        <taxon>Actinomycetota</taxon>
        <taxon>Actinomycetes</taxon>
        <taxon>Mycobacteriales</taxon>
        <taxon>Mycobacteriaceae</taxon>
        <taxon>Mycolicibacter</taxon>
    </lineage>
</organism>